<reference evidence="12" key="1">
    <citation type="submission" date="2016-10" db="EMBL/GenBank/DDBJ databases">
        <authorList>
            <person name="Varghese N."/>
            <person name="Submissions S."/>
        </authorList>
    </citation>
    <scope>NUCLEOTIDE SEQUENCE [LARGE SCALE GENOMIC DNA]</scope>
    <source>
        <strain evidence="12">CGMCC 1.12333</strain>
    </source>
</reference>
<dbReference type="SUPFAM" id="SSF51366">
    <property type="entry name" value="Ribulose-phoshate binding barrel"/>
    <property type="match status" value="1"/>
</dbReference>
<comment type="similarity">
    <text evidence="9">Belongs to the TrpF family.</text>
</comment>
<keyword evidence="6 9" id="KW-0822">Tryptophan biosynthesis</keyword>
<evidence type="ECO:0000256" key="1">
    <source>
        <dbReference type="ARBA" id="ARBA00001164"/>
    </source>
</evidence>
<dbReference type="InterPro" id="IPR013785">
    <property type="entry name" value="Aldolase_TIM"/>
</dbReference>
<evidence type="ECO:0000259" key="10">
    <source>
        <dbReference type="Pfam" id="PF00697"/>
    </source>
</evidence>
<accession>A0A1I7HQ43</accession>
<dbReference type="InterPro" id="IPR044643">
    <property type="entry name" value="TrpF_fam"/>
</dbReference>
<keyword evidence="8 9" id="KW-0413">Isomerase</keyword>
<dbReference type="PANTHER" id="PTHR42894:SF1">
    <property type="entry name" value="N-(5'-PHOSPHORIBOSYL)ANTHRANILATE ISOMERASE"/>
    <property type="match status" value="1"/>
</dbReference>
<evidence type="ECO:0000256" key="5">
    <source>
        <dbReference type="ARBA" id="ARBA00022605"/>
    </source>
</evidence>
<dbReference type="GO" id="GO:0000162">
    <property type="term" value="P:L-tryptophan biosynthetic process"/>
    <property type="evidence" value="ECO:0007669"/>
    <property type="project" value="UniProtKB-UniRule"/>
</dbReference>
<evidence type="ECO:0000313" key="12">
    <source>
        <dbReference type="Proteomes" id="UP000199138"/>
    </source>
</evidence>
<evidence type="ECO:0000256" key="8">
    <source>
        <dbReference type="ARBA" id="ARBA00023235"/>
    </source>
</evidence>
<dbReference type="InterPro" id="IPR011060">
    <property type="entry name" value="RibuloseP-bd_barrel"/>
</dbReference>
<keyword evidence="12" id="KW-1185">Reference proteome</keyword>
<evidence type="ECO:0000256" key="9">
    <source>
        <dbReference type="HAMAP-Rule" id="MF_00135"/>
    </source>
</evidence>
<dbReference type="Pfam" id="PF00697">
    <property type="entry name" value="PRAI"/>
    <property type="match status" value="1"/>
</dbReference>
<name>A0A1I7HQ43_9FLAO</name>
<dbReference type="AlphaFoldDB" id="A0A1I7HQ43"/>
<organism evidence="11 12">
    <name type="scientific">Pustulibacterium marinum</name>
    <dbReference type="NCBI Taxonomy" id="1224947"/>
    <lineage>
        <taxon>Bacteria</taxon>
        <taxon>Pseudomonadati</taxon>
        <taxon>Bacteroidota</taxon>
        <taxon>Flavobacteriia</taxon>
        <taxon>Flavobacteriales</taxon>
        <taxon>Flavobacteriaceae</taxon>
        <taxon>Pustulibacterium</taxon>
    </lineage>
</organism>
<keyword evidence="7 9" id="KW-0057">Aromatic amino acid biosynthesis</keyword>
<dbReference type="STRING" id="1224947.SAMN05216480_110125"/>
<keyword evidence="5 9" id="KW-0028">Amino-acid biosynthesis</keyword>
<protein>
    <recommendedName>
        <fullName evidence="4 9">N-(5'-phosphoribosyl)anthranilate isomerase</fullName>
        <shortName evidence="9">PRAI</shortName>
        <ecNumber evidence="3 9">5.3.1.24</ecNumber>
    </recommendedName>
</protein>
<dbReference type="GO" id="GO:0004640">
    <property type="term" value="F:phosphoribosylanthranilate isomerase activity"/>
    <property type="evidence" value="ECO:0007669"/>
    <property type="project" value="UniProtKB-UniRule"/>
</dbReference>
<dbReference type="InterPro" id="IPR001240">
    <property type="entry name" value="PRAI_dom"/>
</dbReference>
<evidence type="ECO:0000313" key="11">
    <source>
        <dbReference type="EMBL" id="SFU62842.1"/>
    </source>
</evidence>
<dbReference type="Proteomes" id="UP000199138">
    <property type="component" value="Unassembled WGS sequence"/>
</dbReference>
<comment type="pathway">
    <text evidence="2 9">Amino-acid biosynthesis; L-tryptophan biosynthesis; L-tryptophan from chorismate: step 3/5.</text>
</comment>
<feature type="domain" description="N-(5'phosphoribosyl) anthranilate isomerase (PRAI)" evidence="10">
    <location>
        <begin position="24"/>
        <end position="224"/>
    </location>
</feature>
<dbReference type="UniPathway" id="UPA00035">
    <property type="reaction ID" value="UER00042"/>
</dbReference>
<evidence type="ECO:0000256" key="2">
    <source>
        <dbReference type="ARBA" id="ARBA00004664"/>
    </source>
</evidence>
<dbReference type="HAMAP" id="MF_00135">
    <property type="entry name" value="PRAI"/>
    <property type="match status" value="1"/>
</dbReference>
<gene>
    <name evidence="9" type="primary">trpF</name>
    <name evidence="11" type="ORF">SAMN05216480_110125</name>
</gene>
<dbReference type="CDD" id="cd00405">
    <property type="entry name" value="PRAI"/>
    <property type="match status" value="1"/>
</dbReference>
<evidence type="ECO:0000256" key="7">
    <source>
        <dbReference type="ARBA" id="ARBA00023141"/>
    </source>
</evidence>
<dbReference type="EMBL" id="FPBK01000010">
    <property type="protein sequence ID" value="SFU62842.1"/>
    <property type="molecule type" value="Genomic_DNA"/>
</dbReference>
<dbReference type="EC" id="5.3.1.24" evidence="3 9"/>
<evidence type="ECO:0000256" key="6">
    <source>
        <dbReference type="ARBA" id="ARBA00022822"/>
    </source>
</evidence>
<dbReference type="Gene3D" id="3.20.20.70">
    <property type="entry name" value="Aldolase class I"/>
    <property type="match status" value="1"/>
</dbReference>
<evidence type="ECO:0000256" key="4">
    <source>
        <dbReference type="ARBA" id="ARBA00022272"/>
    </source>
</evidence>
<dbReference type="PANTHER" id="PTHR42894">
    <property type="entry name" value="N-(5'-PHOSPHORIBOSYL)ANTHRANILATE ISOMERASE"/>
    <property type="match status" value="1"/>
</dbReference>
<sequence>MKNQKTNIDKKIPFPLERVRVRLKVCGMKYQGNMEAVAALQPDYLGFIFYEKSSRCFHGEMGDISANIKKTGVFVNATLEEIQENIVEFGLKAIQLHGEESVDFCKKLKTENPSVEIIKVFPIKDNFNFEQLQPYEAFVDYFLFDTKGKLPGGNGYTFDWKVLQNYNAKKPYFLSGGIGLETIPQLQEFLKIPEAKKCAAIDVNSKFETQPGLKNIEELKLFIEQLQLATIN</sequence>
<comment type="catalytic activity">
    <reaction evidence="1 9">
        <text>N-(5-phospho-beta-D-ribosyl)anthranilate = 1-(2-carboxyphenylamino)-1-deoxy-D-ribulose 5-phosphate</text>
        <dbReference type="Rhea" id="RHEA:21540"/>
        <dbReference type="ChEBI" id="CHEBI:18277"/>
        <dbReference type="ChEBI" id="CHEBI:58613"/>
        <dbReference type="EC" id="5.3.1.24"/>
    </reaction>
</comment>
<evidence type="ECO:0000256" key="3">
    <source>
        <dbReference type="ARBA" id="ARBA00012572"/>
    </source>
</evidence>
<proteinExistence type="inferred from homology"/>